<keyword evidence="3" id="KW-1185">Reference proteome</keyword>
<evidence type="ECO:0000313" key="3">
    <source>
        <dbReference type="Proteomes" id="UP000035036"/>
    </source>
</evidence>
<keyword evidence="1" id="KW-1133">Transmembrane helix</keyword>
<accession>A0A0B5FL46</accession>
<feature type="transmembrane region" description="Helical" evidence="1">
    <location>
        <begin position="27"/>
        <end position="51"/>
    </location>
</feature>
<keyword evidence="2" id="KW-0614">Plasmid</keyword>
<evidence type="ECO:0000313" key="2">
    <source>
        <dbReference type="EMBL" id="AJF08108.1"/>
    </source>
</evidence>
<dbReference type="KEGG" id="gsb:GSUB_16485"/>
<keyword evidence="1" id="KW-0812">Transmembrane</keyword>
<reference evidence="2 3" key="1">
    <citation type="journal article" date="2015" name="Genome Announc.">
        <title>Genomes of Geoalkalibacter ferrihydriticus Z-0531T and Geoalkalibacter subterraneus Red1T, Two Haloalkaliphilic Metal-Reducing Deltaproteobacteria.</title>
        <authorList>
            <person name="Badalamenti J.P."/>
            <person name="Krajmalnik-Brown R."/>
            <person name="Torres C.I."/>
            <person name="Bond D.R."/>
        </authorList>
    </citation>
    <scope>NUCLEOTIDE SEQUENCE [LARGE SCALE GENOMIC DNA]</scope>
    <source>
        <strain evidence="2 3">Red1</strain>
        <plasmid evidence="3">Plasmid pGSUB1</plasmid>
    </source>
</reference>
<protein>
    <submittedName>
        <fullName evidence="2">Conjugal transfer protein TraL</fullName>
    </submittedName>
</protein>
<dbReference type="Pfam" id="PF07178">
    <property type="entry name" value="TraL"/>
    <property type="match status" value="1"/>
</dbReference>
<keyword evidence="1" id="KW-0472">Membrane</keyword>
<dbReference type="HOGENOM" id="CLU_177734_2_0_7"/>
<dbReference type="AlphaFoldDB" id="A0A0B5FL46"/>
<evidence type="ECO:0000256" key="1">
    <source>
        <dbReference type="SAM" id="Phobius"/>
    </source>
</evidence>
<organism evidence="2 3">
    <name type="scientific">Geoalkalibacter subterraneus</name>
    <dbReference type="NCBI Taxonomy" id="483547"/>
    <lineage>
        <taxon>Bacteria</taxon>
        <taxon>Pseudomonadati</taxon>
        <taxon>Thermodesulfobacteriota</taxon>
        <taxon>Desulfuromonadia</taxon>
        <taxon>Desulfuromonadales</taxon>
        <taxon>Geoalkalibacteraceae</taxon>
        <taxon>Geoalkalibacter</taxon>
    </lineage>
</organism>
<proteinExistence type="predicted"/>
<dbReference type="RefSeq" id="WP_040202735.1">
    <property type="nucleotide sequence ID" value="NZ_CP010312.1"/>
</dbReference>
<dbReference type="EMBL" id="CP010312">
    <property type="protein sequence ID" value="AJF08108.1"/>
    <property type="molecule type" value="Genomic_DNA"/>
</dbReference>
<dbReference type="NCBIfam" id="TIGR02762">
    <property type="entry name" value="TraL_TIGR"/>
    <property type="match status" value="1"/>
</dbReference>
<geneLocation type="plasmid" evidence="2 3">
    <name>pGSUB1</name>
</geneLocation>
<dbReference type="GO" id="GO:0019867">
    <property type="term" value="C:outer membrane"/>
    <property type="evidence" value="ECO:0007669"/>
    <property type="project" value="InterPro"/>
</dbReference>
<dbReference type="InterPro" id="IPR009838">
    <property type="entry name" value="T4SS_TraL"/>
</dbReference>
<dbReference type="Proteomes" id="UP000035036">
    <property type="component" value="Plasmid pGSUB1"/>
</dbReference>
<dbReference type="OrthoDB" id="7570155at2"/>
<gene>
    <name evidence="2" type="ORF">GSUB_16485</name>
</gene>
<sequence>MEPTKIPTKIDDPHQVLMWSADELVPMMVMITFGVMFERVLIFMLLGWAAVRVYRRYKNSRPDGFILHFFYWVGFLPDKGVTLVNPYKRRFLP</sequence>
<name>A0A0B5FL46_9BACT</name>